<dbReference type="OrthoDB" id="488745at2"/>
<evidence type="ECO:0000313" key="3">
    <source>
        <dbReference type="Proteomes" id="UP000185984"/>
    </source>
</evidence>
<dbReference type="AlphaFoldDB" id="A0A1U7HXL3"/>
<gene>
    <name evidence="2" type="ORF">NIES1031_03785</name>
</gene>
<protein>
    <submittedName>
        <fullName evidence="2">Uncharacterized protein</fullName>
    </submittedName>
</protein>
<reference evidence="2 3" key="1">
    <citation type="submission" date="2016-11" db="EMBL/GenBank/DDBJ databases">
        <title>Draft Genome Sequences of Nine Cyanobacterial Strains from Diverse Habitats.</title>
        <authorList>
            <person name="Zhu T."/>
            <person name="Hou S."/>
            <person name="Lu X."/>
            <person name="Hess W.R."/>
        </authorList>
    </citation>
    <scope>NUCLEOTIDE SEQUENCE [LARGE SCALE GENOMIC DNA]</scope>
    <source>
        <strain evidence="2 3">5.2 s.c.1</strain>
    </source>
</reference>
<dbReference type="RefSeq" id="WP_073548175.1">
    <property type="nucleotide sequence ID" value="NZ_CAWMVK010000023.1"/>
</dbReference>
<dbReference type="EMBL" id="MRCC01000003">
    <property type="protein sequence ID" value="OKH28371.1"/>
    <property type="molecule type" value="Genomic_DNA"/>
</dbReference>
<keyword evidence="3" id="KW-1185">Reference proteome</keyword>
<comment type="caution">
    <text evidence="2">The sequence shown here is derived from an EMBL/GenBank/DDBJ whole genome shotgun (WGS) entry which is preliminary data.</text>
</comment>
<proteinExistence type="predicted"/>
<dbReference type="STRING" id="247279.NIES1031_03785"/>
<dbReference type="InterPro" id="IPR040278">
    <property type="entry name" value="UPF0426"/>
</dbReference>
<dbReference type="Proteomes" id="UP000185984">
    <property type="component" value="Unassembled WGS sequence"/>
</dbReference>
<dbReference type="Pfam" id="PF26369">
    <property type="entry name" value="UPF0426"/>
    <property type="match status" value="1"/>
</dbReference>
<feature type="region of interest" description="Disordered" evidence="1">
    <location>
        <begin position="52"/>
        <end position="72"/>
    </location>
</feature>
<sequence>MFGDELKPIFQQLTQHPGSFLGGFFSGLLRLNLGEDPVKSWLDQQLGYTTYVSPTSQPQNGKTGGPQSISIE</sequence>
<accession>A0A1U7HXL3</accession>
<organism evidence="2 3">
    <name type="scientific">Chroogloeocystis siderophila 5.2 s.c.1</name>
    <dbReference type="NCBI Taxonomy" id="247279"/>
    <lineage>
        <taxon>Bacteria</taxon>
        <taxon>Bacillati</taxon>
        <taxon>Cyanobacteriota</taxon>
        <taxon>Cyanophyceae</taxon>
        <taxon>Oscillatoriophycideae</taxon>
        <taxon>Chroococcales</taxon>
        <taxon>Chroococcaceae</taxon>
        <taxon>Chroogloeocystis</taxon>
    </lineage>
</organism>
<evidence type="ECO:0000256" key="1">
    <source>
        <dbReference type="SAM" id="MobiDB-lite"/>
    </source>
</evidence>
<evidence type="ECO:0000313" key="2">
    <source>
        <dbReference type="EMBL" id="OKH28371.1"/>
    </source>
</evidence>
<name>A0A1U7HXL3_9CHRO</name>